<keyword evidence="5" id="KW-1185">Reference proteome</keyword>
<dbReference type="InterPro" id="IPR017853">
    <property type="entry name" value="GH"/>
</dbReference>
<dbReference type="SUPFAM" id="SSF52279">
    <property type="entry name" value="Beta-D-glucan exohydrolase, C-terminal domain"/>
    <property type="match status" value="1"/>
</dbReference>
<dbReference type="Gene3D" id="3.20.20.300">
    <property type="entry name" value="Glycoside hydrolase, family 3, N-terminal domain"/>
    <property type="match status" value="1"/>
</dbReference>
<dbReference type="Gene3D" id="2.60.40.10">
    <property type="entry name" value="Immunoglobulins"/>
    <property type="match status" value="1"/>
</dbReference>
<name>A0A1T4M7X4_9FIRM</name>
<dbReference type="EMBL" id="FUWW01000011">
    <property type="protein sequence ID" value="SJZ62946.1"/>
    <property type="molecule type" value="Genomic_DNA"/>
</dbReference>
<dbReference type="PRINTS" id="PR00133">
    <property type="entry name" value="GLHYDRLASE3"/>
</dbReference>
<dbReference type="Pfam" id="PF01915">
    <property type="entry name" value="Glyco_hydro_3_C"/>
    <property type="match status" value="1"/>
</dbReference>
<gene>
    <name evidence="4" type="ORF">SAMN02745114_01172</name>
</gene>
<dbReference type="SMART" id="SM01217">
    <property type="entry name" value="Fn3_like"/>
    <property type="match status" value="1"/>
</dbReference>
<dbReference type="SUPFAM" id="SSF51445">
    <property type="entry name" value="(Trans)glycosidases"/>
    <property type="match status" value="1"/>
</dbReference>
<dbReference type="STRING" id="290054.SAMN02745114_01172"/>
<dbReference type="InterPro" id="IPR050288">
    <property type="entry name" value="Cellulose_deg_GH3"/>
</dbReference>
<evidence type="ECO:0000313" key="4">
    <source>
        <dbReference type="EMBL" id="SJZ62946.1"/>
    </source>
</evidence>
<dbReference type="InterPro" id="IPR001764">
    <property type="entry name" value="Glyco_hydro_3_N"/>
</dbReference>
<dbReference type="PANTHER" id="PTHR42715">
    <property type="entry name" value="BETA-GLUCOSIDASE"/>
    <property type="match status" value="1"/>
</dbReference>
<reference evidence="4 5" key="1">
    <citation type="submission" date="2017-02" db="EMBL/GenBank/DDBJ databases">
        <authorList>
            <person name="Peterson S.W."/>
        </authorList>
    </citation>
    <scope>NUCLEOTIDE SEQUENCE [LARGE SCALE GENOMIC DNA]</scope>
    <source>
        <strain evidence="4 5">ATCC 51222</strain>
    </source>
</reference>
<dbReference type="Pfam" id="PF00933">
    <property type="entry name" value="Glyco_hydro_3"/>
    <property type="match status" value="1"/>
</dbReference>
<evidence type="ECO:0000256" key="2">
    <source>
        <dbReference type="ARBA" id="ARBA00022801"/>
    </source>
</evidence>
<dbReference type="Pfam" id="PF14310">
    <property type="entry name" value="Fn3-like"/>
    <property type="match status" value="1"/>
</dbReference>
<dbReference type="InterPro" id="IPR036962">
    <property type="entry name" value="Glyco_hydro_3_N_sf"/>
</dbReference>
<evidence type="ECO:0000259" key="3">
    <source>
        <dbReference type="SMART" id="SM01217"/>
    </source>
</evidence>
<comment type="similarity">
    <text evidence="1">Belongs to the glycosyl hydrolase 3 family.</text>
</comment>
<dbReference type="InterPro" id="IPR013783">
    <property type="entry name" value="Ig-like_fold"/>
</dbReference>
<evidence type="ECO:0000256" key="1">
    <source>
        <dbReference type="ARBA" id="ARBA00005336"/>
    </source>
</evidence>
<evidence type="ECO:0000313" key="5">
    <source>
        <dbReference type="Proteomes" id="UP000190657"/>
    </source>
</evidence>
<dbReference type="GO" id="GO:0005975">
    <property type="term" value="P:carbohydrate metabolic process"/>
    <property type="evidence" value="ECO:0007669"/>
    <property type="project" value="InterPro"/>
</dbReference>
<dbReference type="Proteomes" id="UP000190657">
    <property type="component" value="Unassembled WGS sequence"/>
</dbReference>
<dbReference type="InterPro" id="IPR002772">
    <property type="entry name" value="Glyco_hydro_3_C"/>
</dbReference>
<dbReference type="RefSeq" id="WP_078768649.1">
    <property type="nucleotide sequence ID" value="NZ_FUWW01000011.1"/>
</dbReference>
<accession>A0A1T4M7X4</accession>
<dbReference type="InterPro" id="IPR026891">
    <property type="entry name" value="Fn3-like"/>
</dbReference>
<dbReference type="GO" id="GO:0004553">
    <property type="term" value="F:hydrolase activity, hydrolyzing O-glycosyl compounds"/>
    <property type="evidence" value="ECO:0007669"/>
    <property type="project" value="InterPro"/>
</dbReference>
<organism evidence="4 5">
    <name type="scientific">Eubacterium coprostanoligenes</name>
    <dbReference type="NCBI Taxonomy" id="290054"/>
    <lineage>
        <taxon>Bacteria</taxon>
        <taxon>Bacillati</taxon>
        <taxon>Bacillota</taxon>
        <taxon>Clostridia</taxon>
        <taxon>Eubacteriales</taxon>
        <taxon>Eubacteriaceae</taxon>
        <taxon>Eubacterium</taxon>
    </lineage>
</organism>
<feature type="domain" description="Fibronectin type III-like" evidence="3">
    <location>
        <begin position="339"/>
        <end position="415"/>
    </location>
</feature>
<dbReference type="OrthoDB" id="98455at2"/>
<dbReference type="InterPro" id="IPR036881">
    <property type="entry name" value="Glyco_hydro_3_C_sf"/>
</dbReference>
<sequence>MTFKEKLNDKIGKIVTKFTSVSQDENGNVEVEKTITKGMPELARQAAAEGAVLLKNDNVLPLKKGTTVSLFGRTYKDYFFVGYGSGGDVIRPYNIDIAQGIENCDKLNLNYTLHNIYMEWREKHPVSHGYWAHWPLRYEEMPLTDEIVASARAESDTAVVTIGRSSGEDRDCDLANGSYFLHDEEIEMLDLVTSYFEKVVVLLNVGNIIDMSWVKHYGDKIGAVIYVWQGGMESGNAVADLLCGNVNPSGRLTDTIARNYYDYPSSAQFGNKKTNEYTEDIFVGYRYFESFAKEKVLYPFGFGLSYTDFDIKCDKAEAIDNGFDFEFTVTNTGDLAGKETVELYLNKPCGKLGNPKRELVGFAKTELIEPNGSQKLTMSVDMYQLTSYDDCGSTNNASSYVTQKGEYDFYVGKNVREAEKVFTYYQENTEVWEQLKQVCAPKSDFLVWRAEEKHGNYFLSTKMVAKEKYDLATRILNNLPADIEQTGDKGIKLQDVKDGKATLEEFVAQLDNVELEAITRGDYKMDSPLGAKGNAGAYGGILESLRNKGVKPIITTDGPSGIRLASCCSLLPIGTLLACTFNTELVEKMYTILAGEMKEKGSDVLLAPGMNIHRNPLCGRNFEYFSEDPYLSGKMGSACVKGIQSLGGSACPKHFACNNQELARTTNDSQVSERALREIYLKPFEICIKEARPKNIMTSYNKINGVWSHYNYDTCVTVLRNEWGYEGNVMTDWWMHPSKSIEFPKMRDQAYRVRSGVNLLMPGGDRVTNGKPDGTLFATLGKPFGITIGEVQQSAKWILKSVMEIE</sequence>
<protein>
    <submittedName>
        <fullName evidence="4">Beta-glucosidase</fullName>
    </submittedName>
</protein>
<dbReference type="Gene3D" id="3.40.50.1700">
    <property type="entry name" value="Glycoside hydrolase family 3 C-terminal domain"/>
    <property type="match status" value="1"/>
</dbReference>
<keyword evidence="2" id="KW-0378">Hydrolase</keyword>
<proteinExistence type="inferred from homology"/>
<dbReference type="AlphaFoldDB" id="A0A1T4M7X4"/>
<dbReference type="PANTHER" id="PTHR42715:SF10">
    <property type="entry name" value="BETA-GLUCOSIDASE"/>
    <property type="match status" value="1"/>
</dbReference>